<evidence type="ECO:0000313" key="1">
    <source>
        <dbReference type="EMBL" id="ANP71568.1"/>
    </source>
</evidence>
<dbReference type="KEGG" id="cart:PA27867_0599"/>
<name>A0A1B1BG68_9MICO</name>
<dbReference type="OrthoDB" id="3234479at2"/>
<organism evidence="1 2">
    <name type="scientific">Cryobacterium arcticum</name>
    <dbReference type="NCBI Taxonomy" id="670052"/>
    <lineage>
        <taxon>Bacteria</taxon>
        <taxon>Bacillati</taxon>
        <taxon>Actinomycetota</taxon>
        <taxon>Actinomycetes</taxon>
        <taxon>Micrococcales</taxon>
        <taxon>Microbacteriaceae</taxon>
        <taxon>Cryobacterium</taxon>
    </lineage>
</organism>
<protein>
    <recommendedName>
        <fullName evidence="3">DUF559 domain-containing protein</fullName>
    </recommendedName>
</protein>
<dbReference type="EMBL" id="CP016282">
    <property type="protein sequence ID" value="ANP71568.1"/>
    <property type="molecule type" value="Genomic_DNA"/>
</dbReference>
<reference evidence="1 2" key="1">
    <citation type="submission" date="2016-06" db="EMBL/GenBank/DDBJ databases">
        <title>Genome sequencing of Cryobacterium arcticum PAMC 27867.</title>
        <authorList>
            <person name="Lee J."/>
            <person name="Kim O.-S."/>
        </authorList>
    </citation>
    <scope>NUCLEOTIDE SEQUENCE [LARGE SCALE GENOMIC DNA]</scope>
    <source>
        <strain evidence="1 2">PAMC 27867</strain>
    </source>
</reference>
<dbReference type="STRING" id="670052.PA27867_0599"/>
<dbReference type="AlphaFoldDB" id="A0A1B1BG68"/>
<proteinExistence type="predicted"/>
<sequence length="305" mass="34258">MRKRTELPRILSLDGFTVADARREGVTAKRLHATDLEAPFHGVRIAAGGPAGVWELTRAYSSIMPTTHFFSHVTAALLLGMPLPRYARQDLPLHVSVVAPDRAPQGTGVAGHTVAGRPEVWRVRGLTVQNPVSTWCELAPLVGLDDLIALGDHLLGVMDPPYTPDDLARAVAARTGHRGIRRLRAAAEWVRPRVESRQETRLRLLIVRAGLPEPETNVYLPLRYQRRRVRGDLVYLRYRTLVEYDGGQHRTDDAQFARDVDRLDGVMAEDWRVIRVLKETPDAEVLARLEQALRSRGWRPGIRPD</sequence>
<gene>
    <name evidence="1" type="ORF">PA27867_0599</name>
</gene>
<dbReference type="RefSeq" id="WP_066593003.1">
    <property type="nucleotide sequence ID" value="NZ_CP016282.1"/>
</dbReference>
<accession>A0A1B1BG68</accession>
<dbReference type="SUPFAM" id="SSF52980">
    <property type="entry name" value="Restriction endonuclease-like"/>
    <property type="match status" value="1"/>
</dbReference>
<dbReference type="Proteomes" id="UP000092582">
    <property type="component" value="Chromosome 1"/>
</dbReference>
<evidence type="ECO:0008006" key="3">
    <source>
        <dbReference type="Google" id="ProtNLM"/>
    </source>
</evidence>
<dbReference type="InterPro" id="IPR011335">
    <property type="entry name" value="Restrct_endonuc-II-like"/>
</dbReference>
<evidence type="ECO:0000313" key="2">
    <source>
        <dbReference type="Proteomes" id="UP000092582"/>
    </source>
</evidence>
<keyword evidence="2" id="KW-1185">Reference proteome</keyword>